<protein>
    <submittedName>
        <fullName evidence="1">Uncharacterized protein</fullName>
    </submittedName>
</protein>
<dbReference type="Proteomes" id="UP000887159">
    <property type="component" value="Unassembled WGS sequence"/>
</dbReference>
<organism evidence="1 2">
    <name type="scientific">Trichonephila clavipes</name>
    <name type="common">Golden silk orbweaver</name>
    <name type="synonym">Nephila clavipes</name>
    <dbReference type="NCBI Taxonomy" id="2585209"/>
    <lineage>
        <taxon>Eukaryota</taxon>
        <taxon>Metazoa</taxon>
        <taxon>Ecdysozoa</taxon>
        <taxon>Arthropoda</taxon>
        <taxon>Chelicerata</taxon>
        <taxon>Arachnida</taxon>
        <taxon>Araneae</taxon>
        <taxon>Araneomorphae</taxon>
        <taxon>Entelegynae</taxon>
        <taxon>Araneoidea</taxon>
        <taxon>Nephilidae</taxon>
        <taxon>Trichonephila</taxon>
    </lineage>
</organism>
<evidence type="ECO:0000313" key="1">
    <source>
        <dbReference type="EMBL" id="GFY11661.1"/>
    </source>
</evidence>
<sequence>MCTWDQNPGKGDKCGNLDFVVAVVFRCLSGKIQPFNCSFEKTGLENVTTTQHDENSQAKPSKIGFVRVVCMHLGHLSVAPDAFWNGKKRALEIIQYSFRKDPITDDVVGCYGLESQLLVIRLFERRIMREIIHFVSLRIFWMKQYKVGSGDSTFSWSQSYPTGSLDAHCPERGDG</sequence>
<name>A0A8X6SNM8_TRICX</name>
<dbReference type="EMBL" id="BMAU01021306">
    <property type="protein sequence ID" value="GFY11661.1"/>
    <property type="molecule type" value="Genomic_DNA"/>
</dbReference>
<dbReference type="AlphaFoldDB" id="A0A8X6SNM8"/>
<comment type="caution">
    <text evidence="1">The sequence shown here is derived from an EMBL/GenBank/DDBJ whole genome shotgun (WGS) entry which is preliminary data.</text>
</comment>
<gene>
    <name evidence="1" type="ORF">TNCV_4231301</name>
</gene>
<keyword evidence="2" id="KW-1185">Reference proteome</keyword>
<accession>A0A8X6SNM8</accession>
<reference evidence="1" key="1">
    <citation type="submission" date="2020-08" db="EMBL/GenBank/DDBJ databases">
        <title>Multicomponent nature underlies the extraordinary mechanical properties of spider dragline silk.</title>
        <authorList>
            <person name="Kono N."/>
            <person name="Nakamura H."/>
            <person name="Mori M."/>
            <person name="Yoshida Y."/>
            <person name="Ohtoshi R."/>
            <person name="Malay A.D."/>
            <person name="Moran D.A.P."/>
            <person name="Tomita M."/>
            <person name="Numata K."/>
            <person name="Arakawa K."/>
        </authorList>
    </citation>
    <scope>NUCLEOTIDE SEQUENCE</scope>
</reference>
<proteinExistence type="predicted"/>
<evidence type="ECO:0000313" key="2">
    <source>
        <dbReference type="Proteomes" id="UP000887159"/>
    </source>
</evidence>